<sequence>MAVHRTTTIIGETEPALSMTALRAAAKGGRGAIIDKPDPLAKTALRDNEWPTMLAVAAKHLAVTLAPAEILAKMPGAKWLRQQPRGFGNILR</sequence>
<gene>
    <name evidence="1" type="ORF">K2U94_20015</name>
</gene>
<evidence type="ECO:0000313" key="2">
    <source>
        <dbReference type="Proteomes" id="UP001139104"/>
    </source>
</evidence>
<dbReference type="EMBL" id="JAIVFP010000002">
    <property type="protein sequence ID" value="MCI4685014.1"/>
    <property type="molecule type" value="Genomic_DNA"/>
</dbReference>
<proteinExistence type="predicted"/>
<name>A0ABS9ZBB9_9HYPH</name>
<protein>
    <submittedName>
        <fullName evidence="1">Uncharacterized protein</fullName>
    </submittedName>
</protein>
<reference evidence="1" key="1">
    <citation type="journal article" date="2022" name="ISME J.">
        <title>Identification of active gaseous-alkane degraders at natural gas seeps.</title>
        <authorList>
            <person name="Farhan Ul Haque M."/>
            <person name="Hernandez M."/>
            <person name="Crombie A.T."/>
            <person name="Murrell J.C."/>
        </authorList>
    </citation>
    <scope>NUCLEOTIDE SEQUENCE</scope>
    <source>
        <strain evidence="1">PC2</strain>
    </source>
</reference>
<accession>A0ABS9ZBB9</accession>
<dbReference type="Proteomes" id="UP001139104">
    <property type="component" value="Unassembled WGS sequence"/>
</dbReference>
<keyword evidence="2" id="KW-1185">Reference proteome</keyword>
<organism evidence="1 2">
    <name type="scientific">Candidatus Rhodoblastus alkanivorans</name>
    <dbReference type="NCBI Taxonomy" id="2954117"/>
    <lineage>
        <taxon>Bacteria</taxon>
        <taxon>Pseudomonadati</taxon>
        <taxon>Pseudomonadota</taxon>
        <taxon>Alphaproteobacteria</taxon>
        <taxon>Hyphomicrobiales</taxon>
        <taxon>Rhodoblastaceae</taxon>
        <taxon>Rhodoblastus</taxon>
    </lineage>
</organism>
<dbReference type="RefSeq" id="WP_243069034.1">
    <property type="nucleotide sequence ID" value="NZ_JAIVFK010000051.1"/>
</dbReference>
<comment type="caution">
    <text evidence="1">The sequence shown here is derived from an EMBL/GenBank/DDBJ whole genome shotgun (WGS) entry which is preliminary data.</text>
</comment>
<evidence type="ECO:0000313" key="1">
    <source>
        <dbReference type="EMBL" id="MCI4685014.1"/>
    </source>
</evidence>